<accession>A0A9W6EWY6</accession>
<evidence type="ECO:0000313" key="3">
    <source>
        <dbReference type="Proteomes" id="UP001143545"/>
    </source>
</evidence>
<proteinExistence type="predicted"/>
<keyword evidence="3" id="KW-1185">Reference proteome</keyword>
<dbReference type="AlphaFoldDB" id="A0A9W6EWY6"/>
<feature type="domain" description="Abortive infection protein-like C-terminal" evidence="1">
    <location>
        <begin position="189"/>
        <end position="263"/>
    </location>
</feature>
<dbReference type="RefSeq" id="WP_281756313.1">
    <property type="nucleotide sequence ID" value="NZ_BRVP01000029.1"/>
</dbReference>
<sequence length="270" mass="30923">MKVTERTIKFLGKTLCGDNQILPYKTGQQLVDFFVEFGADDQYGEGFPSRWRYTEEKVRQFNGTQELKLIIENSVDPRDLMEAGADPERLNEKIKPINDYLRCEGFELKKIGDFFKVHDSKGIIVEPETVKRLNHEFIQEQITKCHNKIDQGDFNGAITNARSLAEAVMIEIIEQHEGKEIKNDGKLENLYKQVKKILNLNIDPKILPQTIIQILSGLDSITRGLAGLSNNSGDRHANKFKTMKHHARLAVNSTMTLVDFLLDSKEYQKK</sequence>
<dbReference type="Proteomes" id="UP001143545">
    <property type="component" value="Unassembled WGS sequence"/>
</dbReference>
<evidence type="ECO:0000259" key="1">
    <source>
        <dbReference type="Pfam" id="PF14355"/>
    </source>
</evidence>
<reference evidence="2" key="1">
    <citation type="submission" date="2022-07" db="EMBL/GenBank/DDBJ databases">
        <title>Taxonomy of Novel Oxalotrophic and Methylotrophic Bacteria.</title>
        <authorList>
            <person name="Sahin N."/>
            <person name="Tani A."/>
        </authorList>
    </citation>
    <scope>NUCLEOTIDE SEQUENCE</scope>
    <source>
        <strain evidence="2">AM327</strain>
    </source>
</reference>
<protein>
    <recommendedName>
        <fullName evidence="1">Abortive infection protein-like C-terminal domain-containing protein</fullName>
    </recommendedName>
</protein>
<dbReference type="EMBL" id="BRVP01000029">
    <property type="protein sequence ID" value="GLB53978.1"/>
    <property type="molecule type" value="Genomic_DNA"/>
</dbReference>
<dbReference type="InterPro" id="IPR026001">
    <property type="entry name" value="Abi-like_C"/>
</dbReference>
<dbReference type="Pfam" id="PF14355">
    <property type="entry name" value="Abi_C"/>
    <property type="match status" value="1"/>
</dbReference>
<comment type="caution">
    <text evidence="2">The sequence shown here is derived from an EMBL/GenBank/DDBJ whole genome shotgun (WGS) entry which is preliminary data.</text>
</comment>
<organism evidence="2 3">
    <name type="scientific">Neptunitalea chrysea</name>
    <dbReference type="NCBI Taxonomy" id="1647581"/>
    <lineage>
        <taxon>Bacteria</taxon>
        <taxon>Pseudomonadati</taxon>
        <taxon>Bacteroidota</taxon>
        <taxon>Flavobacteriia</taxon>
        <taxon>Flavobacteriales</taxon>
        <taxon>Flavobacteriaceae</taxon>
        <taxon>Neptunitalea</taxon>
    </lineage>
</organism>
<evidence type="ECO:0000313" key="2">
    <source>
        <dbReference type="EMBL" id="GLB53978.1"/>
    </source>
</evidence>
<gene>
    <name evidence="2" type="ORF">NBRC110019_30190</name>
</gene>
<name>A0A9W6EWY6_9FLAO</name>